<evidence type="ECO:0000313" key="3">
    <source>
        <dbReference type="Proteomes" id="UP000823775"/>
    </source>
</evidence>
<dbReference type="EMBL" id="JACEIK010000985">
    <property type="protein sequence ID" value="MCD7464674.1"/>
    <property type="molecule type" value="Genomic_DNA"/>
</dbReference>
<feature type="region of interest" description="Disordered" evidence="1">
    <location>
        <begin position="34"/>
        <end position="57"/>
    </location>
</feature>
<proteinExistence type="predicted"/>
<accession>A0ABS8T0Z9</accession>
<evidence type="ECO:0000313" key="2">
    <source>
        <dbReference type="EMBL" id="MCD7464674.1"/>
    </source>
</evidence>
<name>A0ABS8T0Z9_DATST</name>
<keyword evidence="3" id="KW-1185">Reference proteome</keyword>
<sequence>RRGRKERERGLVSSKFMEGMGDRRWFRFLEGDERERGDRGGQNWVLTTAPSLLGNEG</sequence>
<gene>
    <name evidence="2" type="ORF">HAX54_053214</name>
</gene>
<reference evidence="2 3" key="1">
    <citation type="journal article" date="2021" name="BMC Genomics">
        <title>Datura genome reveals duplications of psychoactive alkaloid biosynthetic genes and high mutation rate following tissue culture.</title>
        <authorList>
            <person name="Rajewski A."/>
            <person name="Carter-House D."/>
            <person name="Stajich J."/>
            <person name="Litt A."/>
        </authorList>
    </citation>
    <scope>NUCLEOTIDE SEQUENCE [LARGE SCALE GENOMIC DNA]</scope>
    <source>
        <strain evidence="2">AR-01</strain>
    </source>
</reference>
<comment type="caution">
    <text evidence="2">The sequence shown here is derived from an EMBL/GenBank/DDBJ whole genome shotgun (WGS) entry which is preliminary data.</text>
</comment>
<evidence type="ECO:0000256" key="1">
    <source>
        <dbReference type="SAM" id="MobiDB-lite"/>
    </source>
</evidence>
<protein>
    <submittedName>
        <fullName evidence="2">Uncharacterized protein</fullName>
    </submittedName>
</protein>
<dbReference type="Proteomes" id="UP000823775">
    <property type="component" value="Unassembled WGS sequence"/>
</dbReference>
<feature type="non-terminal residue" evidence="2">
    <location>
        <position position="1"/>
    </location>
</feature>
<organism evidence="2 3">
    <name type="scientific">Datura stramonium</name>
    <name type="common">Jimsonweed</name>
    <name type="synonym">Common thornapple</name>
    <dbReference type="NCBI Taxonomy" id="4076"/>
    <lineage>
        <taxon>Eukaryota</taxon>
        <taxon>Viridiplantae</taxon>
        <taxon>Streptophyta</taxon>
        <taxon>Embryophyta</taxon>
        <taxon>Tracheophyta</taxon>
        <taxon>Spermatophyta</taxon>
        <taxon>Magnoliopsida</taxon>
        <taxon>eudicotyledons</taxon>
        <taxon>Gunneridae</taxon>
        <taxon>Pentapetalae</taxon>
        <taxon>asterids</taxon>
        <taxon>lamiids</taxon>
        <taxon>Solanales</taxon>
        <taxon>Solanaceae</taxon>
        <taxon>Solanoideae</taxon>
        <taxon>Datureae</taxon>
        <taxon>Datura</taxon>
    </lineage>
</organism>